<dbReference type="Proteomes" id="UP000323380">
    <property type="component" value="Unassembled WGS sequence"/>
</dbReference>
<comment type="caution">
    <text evidence="1">The sequence shown here is derived from an EMBL/GenBank/DDBJ whole genome shotgun (WGS) entry which is preliminary data.</text>
</comment>
<dbReference type="Pfam" id="PF04343">
    <property type="entry name" value="DUF488"/>
    <property type="match status" value="1"/>
</dbReference>
<keyword evidence="2" id="KW-1185">Reference proteome</keyword>
<evidence type="ECO:0000313" key="1">
    <source>
        <dbReference type="EMBL" id="TYB42516.1"/>
    </source>
</evidence>
<dbReference type="AlphaFoldDB" id="A0A5D0NDP2"/>
<dbReference type="PIRSF" id="PIRSF024492">
    <property type="entry name" value="UCP024492"/>
    <property type="match status" value="1"/>
</dbReference>
<protein>
    <submittedName>
        <fullName evidence="1">DUF488 domain-containing protein</fullName>
    </submittedName>
</protein>
<name>A0A5D0NDP2_9ACTN</name>
<dbReference type="PANTHER" id="PTHR39337">
    <property type="entry name" value="BLR5642 PROTEIN"/>
    <property type="match status" value="1"/>
</dbReference>
<organism evidence="1 2">
    <name type="scientific">Actinomadura chibensis</name>
    <dbReference type="NCBI Taxonomy" id="392828"/>
    <lineage>
        <taxon>Bacteria</taxon>
        <taxon>Bacillati</taxon>
        <taxon>Actinomycetota</taxon>
        <taxon>Actinomycetes</taxon>
        <taxon>Streptosporangiales</taxon>
        <taxon>Thermomonosporaceae</taxon>
        <taxon>Actinomadura</taxon>
    </lineage>
</organism>
<reference evidence="1 2" key="1">
    <citation type="submission" date="2019-08" db="EMBL/GenBank/DDBJ databases">
        <title>Actinomadura sp. nov. CYP1-5 isolated from mountain soil.</title>
        <authorList>
            <person name="Songsumanus A."/>
            <person name="Kuncharoen N."/>
            <person name="Kudo T."/>
            <person name="Yuki M."/>
            <person name="Igarashi Y."/>
            <person name="Tanasupawat S."/>
        </authorList>
    </citation>
    <scope>NUCLEOTIDE SEQUENCE [LARGE SCALE GENOMIC DNA]</scope>
    <source>
        <strain evidence="1 2">JCM 14158</strain>
    </source>
</reference>
<evidence type="ECO:0000313" key="2">
    <source>
        <dbReference type="Proteomes" id="UP000323380"/>
    </source>
</evidence>
<accession>A0A5D0NDP2</accession>
<dbReference type="EMBL" id="VSFG01000008">
    <property type="protein sequence ID" value="TYB42516.1"/>
    <property type="molecule type" value="Genomic_DNA"/>
</dbReference>
<dbReference type="InterPro" id="IPR007438">
    <property type="entry name" value="DUF488"/>
</dbReference>
<dbReference type="STRING" id="1220554.GCA_001552135_01684"/>
<sequence>MSDKLAEAGRVRSGASGEHGGVEALVTFGHGVAGREEIVRLLDGAGVRDVVDVRTAPGSRRNPDVMRDALAEWLPEAGIGYRWDKRLGGFRKPAPDAPDTFWRNDAFRGYAGYMRTPEFLAAMDELLPATERTRTAVMCSESVWWRCHRRLIADFAGLARGRDVLHLAHDGRLAEHPPTPGARLRDDGLLVYDVEP</sequence>
<dbReference type="InterPro" id="IPR014519">
    <property type="entry name" value="UCP024492"/>
</dbReference>
<proteinExistence type="predicted"/>
<dbReference type="PANTHER" id="PTHR39337:SF1">
    <property type="entry name" value="BLR5642 PROTEIN"/>
    <property type="match status" value="1"/>
</dbReference>
<gene>
    <name evidence="1" type="ORF">FXF69_32505</name>
</gene>